<dbReference type="EMBL" id="JAUSZV010000006">
    <property type="protein sequence ID" value="MDQ0913610.1"/>
    <property type="molecule type" value="Genomic_DNA"/>
</dbReference>
<gene>
    <name evidence="1" type="ORF">QFZ22_009682</name>
</gene>
<accession>A0AAW8FVL6</accession>
<name>A0AAW8FVL6_9ACTN</name>
<comment type="caution">
    <text evidence="1">The sequence shown here is derived from an EMBL/GenBank/DDBJ whole genome shotgun (WGS) entry which is preliminary data.</text>
</comment>
<evidence type="ECO:0000313" key="2">
    <source>
        <dbReference type="Proteomes" id="UP001234216"/>
    </source>
</evidence>
<proteinExistence type="predicted"/>
<evidence type="ECO:0000313" key="1">
    <source>
        <dbReference type="EMBL" id="MDQ0913610.1"/>
    </source>
</evidence>
<reference evidence="1" key="1">
    <citation type="submission" date="2023-07" db="EMBL/GenBank/DDBJ databases">
        <title>Comparative genomics of wheat-associated soil bacteria to identify genetic determinants of phenazine resistance.</title>
        <authorList>
            <person name="Mouncey N."/>
        </authorList>
    </citation>
    <scope>NUCLEOTIDE SEQUENCE</scope>
    <source>
        <strain evidence="1">V4I22</strain>
    </source>
</reference>
<sequence>MPVAYNARRVTTVKPFEVDKLLEQSTKRGIHMNIIQRAAAVGAVTAAVVGAMGAVAPQAGAATPLAKYNGVCGAGYTVVDSAPVGTAGTVYLTYNPSTGQDCVVTVRARPGTAVSMLAALTDAQDVDPEFDDGLYTTYAGPVYIGHPGHCVSYWGRIAGQSGGANNVHCAPLTD</sequence>
<organism evidence="1 2">
    <name type="scientific">Streptomyces canus</name>
    <dbReference type="NCBI Taxonomy" id="58343"/>
    <lineage>
        <taxon>Bacteria</taxon>
        <taxon>Bacillati</taxon>
        <taxon>Actinomycetota</taxon>
        <taxon>Actinomycetes</taxon>
        <taxon>Kitasatosporales</taxon>
        <taxon>Streptomycetaceae</taxon>
        <taxon>Streptomyces</taxon>
        <taxon>Streptomyces aurantiacus group</taxon>
    </lineage>
</organism>
<dbReference type="Proteomes" id="UP001234216">
    <property type="component" value="Unassembled WGS sequence"/>
</dbReference>
<protein>
    <recommendedName>
        <fullName evidence="3">Spore-associated protein</fullName>
    </recommendedName>
</protein>
<evidence type="ECO:0008006" key="3">
    <source>
        <dbReference type="Google" id="ProtNLM"/>
    </source>
</evidence>
<dbReference type="AlphaFoldDB" id="A0AAW8FVL6"/>